<dbReference type="Proteomes" id="UP001235939">
    <property type="component" value="Chromosome 05"/>
</dbReference>
<gene>
    <name evidence="3" type="ORF">LAZ67_5003289</name>
</gene>
<dbReference type="InterPro" id="IPR036397">
    <property type="entry name" value="RNaseH_sf"/>
</dbReference>
<dbReference type="InterPro" id="IPR001584">
    <property type="entry name" value="Integrase_cat-core"/>
</dbReference>
<keyword evidence="4" id="KW-1185">Reference proteome</keyword>
<dbReference type="InterPro" id="IPR052160">
    <property type="entry name" value="Gypsy_RT_Integrase-like"/>
</dbReference>
<dbReference type="PROSITE" id="PS50994">
    <property type="entry name" value="INTEGRASE"/>
    <property type="match status" value="1"/>
</dbReference>
<evidence type="ECO:0000256" key="1">
    <source>
        <dbReference type="SAM" id="MobiDB-lite"/>
    </source>
</evidence>
<evidence type="ECO:0000313" key="3">
    <source>
        <dbReference type="EMBL" id="UYV68184.1"/>
    </source>
</evidence>
<dbReference type="SUPFAM" id="SSF53098">
    <property type="entry name" value="Ribonuclease H-like"/>
    <property type="match status" value="1"/>
</dbReference>
<sequence>MHNSPTEVTSASEKHWPKLEKDSFGRKVELMLKKWCRNCTQCSARKGPTTRSKGKLKIYNVGSPFERIAIDVAGPFPKGDLGNKYVLVIMDYFTKWPVAVPIPDQEASTTTEHEKTRTTPLHPQSDGMVERFNRTLTQHLTMFVDKNQKDWDQHLPMLLMAYRSAEHESTGYSPARMLYGHELRMPCDVLLGRPEETFENTNEYISHWKKGC</sequence>
<dbReference type="InterPro" id="IPR012337">
    <property type="entry name" value="RNaseH-like_sf"/>
</dbReference>
<dbReference type="EMBL" id="CP092867">
    <property type="protein sequence ID" value="UYV68184.1"/>
    <property type="molecule type" value="Genomic_DNA"/>
</dbReference>
<organism evidence="3 4">
    <name type="scientific">Cordylochernes scorpioides</name>
    <dbReference type="NCBI Taxonomy" id="51811"/>
    <lineage>
        <taxon>Eukaryota</taxon>
        <taxon>Metazoa</taxon>
        <taxon>Ecdysozoa</taxon>
        <taxon>Arthropoda</taxon>
        <taxon>Chelicerata</taxon>
        <taxon>Arachnida</taxon>
        <taxon>Pseudoscorpiones</taxon>
        <taxon>Cheliferoidea</taxon>
        <taxon>Chernetidae</taxon>
        <taxon>Cordylochernes</taxon>
    </lineage>
</organism>
<evidence type="ECO:0000313" key="4">
    <source>
        <dbReference type="Proteomes" id="UP001235939"/>
    </source>
</evidence>
<dbReference type="PANTHER" id="PTHR47266">
    <property type="entry name" value="ENDONUCLEASE-RELATED"/>
    <property type="match status" value="1"/>
</dbReference>
<feature type="region of interest" description="Disordered" evidence="1">
    <location>
        <begin position="104"/>
        <end position="126"/>
    </location>
</feature>
<reference evidence="3 4" key="1">
    <citation type="submission" date="2022-01" db="EMBL/GenBank/DDBJ databases">
        <title>A chromosomal length assembly of Cordylochernes scorpioides.</title>
        <authorList>
            <person name="Zeh D."/>
            <person name="Zeh J."/>
        </authorList>
    </citation>
    <scope>NUCLEOTIDE SEQUENCE [LARGE SCALE GENOMIC DNA]</scope>
    <source>
        <strain evidence="3">IN4F17</strain>
        <tissue evidence="3">Whole Body</tissue>
    </source>
</reference>
<feature type="domain" description="Integrase catalytic" evidence="2">
    <location>
        <begin position="118"/>
        <end position="182"/>
    </location>
</feature>
<protein>
    <submittedName>
        <fullName evidence="3">K02A2.6-like</fullName>
    </submittedName>
</protein>
<dbReference type="Gene3D" id="3.30.420.10">
    <property type="entry name" value="Ribonuclease H-like superfamily/Ribonuclease H"/>
    <property type="match status" value="2"/>
</dbReference>
<evidence type="ECO:0000259" key="2">
    <source>
        <dbReference type="PROSITE" id="PS50994"/>
    </source>
</evidence>
<accession>A0ABY6KI87</accession>
<proteinExistence type="predicted"/>
<name>A0ABY6KI87_9ARAC</name>